<evidence type="ECO:0000313" key="3">
    <source>
        <dbReference type="Proteomes" id="UP001285441"/>
    </source>
</evidence>
<dbReference type="InterPro" id="IPR031804">
    <property type="entry name" value="DUF4743"/>
</dbReference>
<proteinExistence type="predicted"/>
<dbReference type="FunFam" id="3.90.79.10:FF:000019">
    <property type="entry name" value="Thiamin pyrophosphokinase, putative"/>
    <property type="match status" value="1"/>
</dbReference>
<dbReference type="InterPro" id="IPR000086">
    <property type="entry name" value="NUDIX_hydrolase_dom"/>
</dbReference>
<dbReference type="GO" id="GO:0044715">
    <property type="term" value="F:8-oxo-dGDP phosphatase activity"/>
    <property type="evidence" value="ECO:0007669"/>
    <property type="project" value="TreeGrafter"/>
</dbReference>
<dbReference type="PANTHER" id="PTHR13622">
    <property type="entry name" value="THIAMIN PYROPHOSPHOKINASE"/>
    <property type="match status" value="1"/>
</dbReference>
<reference evidence="2" key="1">
    <citation type="journal article" date="2023" name="Mol. Phylogenet. Evol.">
        <title>Genome-scale phylogeny and comparative genomics of the fungal order Sordariales.</title>
        <authorList>
            <person name="Hensen N."/>
            <person name="Bonometti L."/>
            <person name="Westerberg I."/>
            <person name="Brannstrom I.O."/>
            <person name="Guillou S."/>
            <person name="Cros-Aarteil S."/>
            <person name="Calhoun S."/>
            <person name="Haridas S."/>
            <person name="Kuo A."/>
            <person name="Mondo S."/>
            <person name="Pangilinan J."/>
            <person name="Riley R."/>
            <person name="LaButti K."/>
            <person name="Andreopoulos B."/>
            <person name="Lipzen A."/>
            <person name="Chen C."/>
            <person name="Yan M."/>
            <person name="Daum C."/>
            <person name="Ng V."/>
            <person name="Clum A."/>
            <person name="Steindorff A."/>
            <person name="Ohm R.A."/>
            <person name="Martin F."/>
            <person name="Silar P."/>
            <person name="Natvig D.O."/>
            <person name="Lalanne C."/>
            <person name="Gautier V."/>
            <person name="Ament-Velasquez S.L."/>
            <person name="Kruys A."/>
            <person name="Hutchinson M.I."/>
            <person name="Powell A.J."/>
            <person name="Barry K."/>
            <person name="Miller A.N."/>
            <person name="Grigoriev I.V."/>
            <person name="Debuchy R."/>
            <person name="Gladieux P."/>
            <person name="Hiltunen Thoren M."/>
            <person name="Johannesson H."/>
        </authorList>
    </citation>
    <scope>NUCLEOTIDE SEQUENCE</scope>
    <source>
        <strain evidence="2">CBS 232.78</strain>
    </source>
</reference>
<keyword evidence="2" id="KW-0378">Hydrolase</keyword>
<dbReference type="Pfam" id="PF15916">
    <property type="entry name" value="DUF4743"/>
    <property type="match status" value="1"/>
</dbReference>
<dbReference type="CDD" id="cd03676">
    <property type="entry name" value="NUDIX_Tnr3_like"/>
    <property type="match status" value="1"/>
</dbReference>
<dbReference type="InterPro" id="IPR015797">
    <property type="entry name" value="NUDIX_hydrolase-like_dom_sf"/>
</dbReference>
<dbReference type="PANTHER" id="PTHR13622:SF8">
    <property type="entry name" value="THIAMIN PYROPHOSPHOKINASE 1"/>
    <property type="match status" value="1"/>
</dbReference>
<dbReference type="AlphaFoldDB" id="A0AAE0P058"/>
<reference evidence="2" key="2">
    <citation type="submission" date="2023-06" db="EMBL/GenBank/DDBJ databases">
        <authorList>
            <consortium name="Lawrence Berkeley National Laboratory"/>
            <person name="Haridas S."/>
            <person name="Hensen N."/>
            <person name="Bonometti L."/>
            <person name="Westerberg I."/>
            <person name="Brannstrom I.O."/>
            <person name="Guillou S."/>
            <person name="Cros-Aarteil S."/>
            <person name="Calhoun S."/>
            <person name="Kuo A."/>
            <person name="Mondo S."/>
            <person name="Pangilinan J."/>
            <person name="Riley R."/>
            <person name="LaButti K."/>
            <person name="Andreopoulos B."/>
            <person name="Lipzen A."/>
            <person name="Chen C."/>
            <person name="Yanf M."/>
            <person name="Daum C."/>
            <person name="Ng V."/>
            <person name="Clum A."/>
            <person name="Steindorff A."/>
            <person name="Ohm R."/>
            <person name="Martin F."/>
            <person name="Silar P."/>
            <person name="Natvig D."/>
            <person name="Lalanne C."/>
            <person name="Gautier V."/>
            <person name="Ament-velasquez S.L."/>
            <person name="Kruys A."/>
            <person name="Hutchinson M.I."/>
            <person name="Powell A.J."/>
            <person name="Barry K."/>
            <person name="Miller A.N."/>
            <person name="Grigoriev I.V."/>
            <person name="Debuchy R."/>
            <person name="Gladieux P."/>
            <person name="Thoren M.H."/>
            <person name="Johannesson H."/>
        </authorList>
    </citation>
    <scope>NUCLEOTIDE SEQUENCE</scope>
    <source>
        <strain evidence="2">CBS 232.78</strain>
    </source>
</reference>
<sequence length="343" mass="39513">MTPRLANIDLLNNCDAFPDPDKDPIGFEKLTGELYTLVWQDDEGSFPIGYLPISVLDVLVKTPTVVRGRMDVNPADKTIMLFHKPQTYEERTKLVAQLTSYWRKNQTFRSLKGWRDELWPVYGRHSELLFSMERAAMGLFGTTRYGVHMTAFIRRRDASSKYDFRIWVPKRSPSKSTYPGMLDNTVAGGLMTNEDPFECVIREADEEASLPEQVMRERARDVGIVTYIFITDERSGGEPGYIYPECQWIYDLELPSDGSVVPAPKDGEVESFSLRTVEEIQEQLAQGLWKPNCAVVMLDFLLRHGIYTSENEPYYDELCERTHRYIGFPGPHHEFHQPHAKRA</sequence>
<name>A0AAE0P058_9PEZI</name>
<dbReference type="PROSITE" id="PS51462">
    <property type="entry name" value="NUDIX"/>
    <property type="match status" value="1"/>
</dbReference>
<evidence type="ECO:0000313" key="2">
    <source>
        <dbReference type="EMBL" id="KAK3390871.1"/>
    </source>
</evidence>
<dbReference type="EMBL" id="JAULSW010000002">
    <property type="protein sequence ID" value="KAK3390871.1"/>
    <property type="molecule type" value="Genomic_DNA"/>
</dbReference>
<evidence type="ECO:0000259" key="1">
    <source>
        <dbReference type="PROSITE" id="PS51462"/>
    </source>
</evidence>
<keyword evidence="3" id="KW-1185">Reference proteome</keyword>
<dbReference type="Gene3D" id="3.90.79.10">
    <property type="entry name" value="Nucleoside Triphosphate Pyrophosphohydrolase"/>
    <property type="match status" value="1"/>
</dbReference>
<feature type="domain" description="Nudix hydrolase" evidence="1">
    <location>
        <begin position="144"/>
        <end position="297"/>
    </location>
</feature>
<dbReference type="Pfam" id="PF00293">
    <property type="entry name" value="NUDIX"/>
    <property type="match status" value="1"/>
</dbReference>
<dbReference type="Proteomes" id="UP001285441">
    <property type="component" value="Unassembled WGS sequence"/>
</dbReference>
<organism evidence="2 3">
    <name type="scientific">Podospora didyma</name>
    <dbReference type="NCBI Taxonomy" id="330526"/>
    <lineage>
        <taxon>Eukaryota</taxon>
        <taxon>Fungi</taxon>
        <taxon>Dikarya</taxon>
        <taxon>Ascomycota</taxon>
        <taxon>Pezizomycotina</taxon>
        <taxon>Sordariomycetes</taxon>
        <taxon>Sordariomycetidae</taxon>
        <taxon>Sordariales</taxon>
        <taxon>Podosporaceae</taxon>
        <taxon>Podospora</taxon>
    </lineage>
</organism>
<comment type="caution">
    <text evidence="2">The sequence shown here is derived from an EMBL/GenBank/DDBJ whole genome shotgun (WGS) entry which is preliminary data.</text>
</comment>
<gene>
    <name evidence="2" type="ORF">B0H63DRAFT_124954</name>
</gene>
<dbReference type="SUPFAM" id="SSF55811">
    <property type="entry name" value="Nudix"/>
    <property type="match status" value="1"/>
</dbReference>
<protein>
    <submittedName>
        <fullName evidence="2">NUDIX hydrolase domain-like protein</fullName>
    </submittedName>
</protein>
<accession>A0AAE0P058</accession>